<evidence type="ECO:0000259" key="2">
    <source>
        <dbReference type="PROSITE" id="PS50106"/>
    </source>
</evidence>
<feature type="compositionally biased region" description="Polar residues" evidence="1">
    <location>
        <begin position="1735"/>
        <end position="1751"/>
    </location>
</feature>
<comment type="caution">
    <text evidence="3">The sequence shown here is derived from an EMBL/GenBank/DDBJ whole genome shotgun (WGS) entry which is preliminary data.</text>
</comment>
<evidence type="ECO:0000313" key="4">
    <source>
        <dbReference type="Proteomes" id="UP000751190"/>
    </source>
</evidence>
<feature type="region of interest" description="Disordered" evidence="1">
    <location>
        <begin position="461"/>
        <end position="482"/>
    </location>
</feature>
<evidence type="ECO:0000313" key="3">
    <source>
        <dbReference type="EMBL" id="KAG8461116.1"/>
    </source>
</evidence>
<feature type="region of interest" description="Disordered" evidence="1">
    <location>
        <begin position="1425"/>
        <end position="1460"/>
    </location>
</feature>
<organism evidence="3 4">
    <name type="scientific">Diacronema lutheri</name>
    <name type="common">Unicellular marine alga</name>
    <name type="synonym">Monochrysis lutheri</name>
    <dbReference type="NCBI Taxonomy" id="2081491"/>
    <lineage>
        <taxon>Eukaryota</taxon>
        <taxon>Haptista</taxon>
        <taxon>Haptophyta</taxon>
        <taxon>Pavlovophyceae</taxon>
        <taxon>Pavlovales</taxon>
        <taxon>Pavlovaceae</taxon>
        <taxon>Diacronema</taxon>
    </lineage>
</organism>
<feature type="region of interest" description="Disordered" evidence="1">
    <location>
        <begin position="1525"/>
        <end position="1595"/>
    </location>
</feature>
<feature type="region of interest" description="Disordered" evidence="1">
    <location>
        <begin position="1475"/>
        <end position="1494"/>
    </location>
</feature>
<feature type="region of interest" description="Disordered" evidence="1">
    <location>
        <begin position="620"/>
        <end position="640"/>
    </location>
</feature>
<dbReference type="Proteomes" id="UP000751190">
    <property type="component" value="Unassembled WGS sequence"/>
</dbReference>
<dbReference type="PROSITE" id="PS50106">
    <property type="entry name" value="PDZ"/>
    <property type="match status" value="1"/>
</dbReference>
<dbReference type="Gene3D" id="1.10.10.820">
    <property type="match status" value="1"/>
</dbReference>
<dbReference type="Gene3D" id="3.40.850.10">
    <property type="entry name" value="Kinesin motor domain"/>
    <property type="match status" value="1"/>
</dbReference>
<feature type="region of interest" description="Disordered" evidence="1">
    <location>
        <begin position="663"/>
        <end position="705"/>
    </location>
</feature>
<feature type="compositionally biased region" description="Pro residues" evidence="1">
    <location>
        <begin position="982"/>
        <end position="993"/>
    </location>
</feature>
<feature type="compositionally biased region" description="Low complexity" evidence="1">
    <location>
        <begin position="1543"/>
        <end position="1567"/>
    </location>
</feature>
<dbReference type="InterPro" id="IPR027417">
    <property type="entry name" value="P-loop_NTPase"/>
</dbReference>
<dbReference type="EMBL" id="JAGTXO010000028">
    <property type="protein sequence ID" value="KAG8461116.1"/>
    <property type="molecule type" value="Genomic_DNA"/>
</dbReference>
<accession>A0A8J5X956</accession>
<dbReference type="InterPro" id="IPR036034">
    <property type="entry name" value="PDZ_sf"/>
</dbReference>
<feature type="region of interest" description="Disordered" evidence="1">
    <location>
        <begin position="38"/>
        <end position="67"/>
    </location>
</feature>
<dbReference type="SMART" id="SM00228">
    <property type="entry name" value="PDZ"/>
    <property type="match status" value="2"/>
</dbReference>
<proteinExistence type="predicted"/>
<feature type="region of interest" description="Disordered" evidence="1">
    <location>
        <begin position="1624"/>
        <end position="1705"/>
    </location>
</feature>
<protein>
    <recommendedName>
        <fullName evidence="2">PDZ domain-containing protein</fullName>
    </recommendedName>
</protein>
<reference evidence="3" key="1">
    <citation type="submission" date="2021-05" db="EMBL/GenBank/DDBJ databases">
        <title>The genome of the haptophyte Pavlova lutheri (Diacronema luteri, Pavlovales) - a model for lipid biosynthesis in eukaryotic algae.</title>
        <authorList>
            <person name="Hulatt C.J."/>
            <person name="Posewitz M.C."/>
        </authorList>
    </citation>
    <scope>NUCLEOTIDE SEQUENCE</scope>
    <source>
        <strain evidence="3">NIVA-4/92</strain>
    </source>
</reference>
<dbReference type="OMA" id="APARMAF"/>
<feature type="compositionally biased region" description="Low complexity" evidence="1">
    <location>
        <begin position="875"/>
        <end position="892"/>
    </location>
</feature>
<feature type="domain" description="PDZ" evidence="2">
    <location>
        <begin position="1982"/>
        <end position="2073"/>
    </location>
</feature>
<evidence type="ECO:0000256" key="1">
    <source>
        <dbReference type="SAM" id="MobiDB-lite"/>
    </source>
</evidence>
<sequence length="2099" mass="210029">MDGTLLGARARRGFAYTQCGPIVVQHLLGGGDLAEAGDLARDDDDAGGGELPVDASPASPDGRAREPHAHALAARALAAAMRTGDMQTIYVCGAAGSGAAVGARRVCEWLACGAAGGGALGATWRHVDALVVALSSAPSPFERTSSRCCRISRFSFARARDRGATGGGAGGGARARNGRLVAASIDVTLLERERALSAAGAHADGVGMFCAYPQLLIGARVDERAALRLPADADGARAAFPAAFARRARDTRNEPGSDSSAVRRAADDAASADGYARFGRALVAAGLDASARDSALRVLAAGLHLGRVTLRRADPAARAGSVQAAHGACELADDAARASLADAAACLRLPAATLEGALTRWRPDAPLADGAPLVAGKSVGQGRHTLCAVQLALHAALFELLAVRCVASALDGAAYDGGVRERHEDAEHAADAADVAGAAGAAAWAPGAHARSAEKLRASAASTIRAASAPTPAPAPPPPASARAARRRGAIPCVTVTVLAPPPFEDVTPAGCANGGAQLFANYAAEKLRARALAAVVLGAAHAADLCAPARAADGAEAVGGFAASAWSALMLPFLRALAVIEGDDAACAPSSARAAHSAADAETDPVIVARASLSATWPAARSAQARAPDGGRKAAAARSAAHGSGGVPLLRVLAAMADGGGARAGELGREPRAVRADAAAARADRAPASGADASGSSGEDEDEGGVAELCAAAASWHVADSGAEPRAADAAAPAAPAAPAALAPAAPRADAQRAHGAARCDLVGQGAPRPHALGQGASRSAFVVAHHAHRVSYEARGVRLALRRARPCADALGALRASSDAFVRALPDTLLSAPRHRAALGGGLVPARAPPSSEAAGVVRLWQRGLEHALHAAIARPAAPTPSDGGATACGRRADARGDSDGAEGGSGGGSGSDDNDDDNGNDKGAHERDERPTGAPPQPFLPPFDELAREAACTHLLVCLSMAHAEPARCPGVGENGGAEPPPAVRHPTPPLDGGRLLRELASTGLLVAAPLFARLVAHIPMTLAHFDRRYAPLLLAASSPVAPAASRAAPAAALRRARALLGGMAALTNADFDFCVGSARSAGSATPRAGGRMRALGRIGSFGLGAAHADARAAGEGASEREASAGVPLPPPPQLVLLSPHALDALEDWRDVSIGVSRASRHGGARLGEPTAAVPPRADGGGGGRVLARAAAVADAEAGARAVHARLRAARLRQRAAAAASGGASARGSLRCARADVLEQSTVLGLAADSDAQLLWLADEALCAPEPAASAWQPLRDPSGDLYYRHGASGALSYHAPTDAHYAKLAAELARSVSERPLANDRPGPARVPTGAPSAAAPMALAEARAHVAAEASTCALRRTAAPPALPLPLPIGGAATGGRAHLLATPPAAFGGVGEAPSGAGAQQTCASAQQERLVAGVLAAWPPSASPPSPGGRRTMAASQRAHAGARSDGGPSCTAAECAAASAAAAAQAQPRDAHGAEHSTPFCAEHSTPFGPSTPFCPSARSAGKTRASVSWRGQLSVEVSSEANSPTDHSTSARSPAAHSGSDGSASQDAAASQPAHSAPTSPWGWLARPRGVSPRSPSTDATRSAPLLRGAADAAAGLARVARDAVRLRSDACAAGRDMRSPEASPATSPTAPRALSDRLQCADRARPFTATPTSSPGIAPGSLAARARAARTDSPPGGSPRDASRPAVPPPPSAHAVCGHATGVACATDAGCPLGALSRAATFPAQETASVRSPWRSVSTRTHVRSGSGGCAPGDAPGLKTPPVRPWLSGVRHAGLSPEDTSPDMARELIVVRAHRGAAGFGLVVADDGSSRVVQLVRGGPAAHAAHAADAADAAVASGAHLGRPAQPSAPHGARDDIVREGDVIVAIDGLAVGSAPDALRQAVMQTCIAVPHGTAHVLTLMREPSTNTNGAANRGSAACASQTDRAASAPTPFRAFSFTRRSARTPTLPSSPPQLSPSAQTARAHDSTIRVLTIRKPAESTAVGIRFVRSDAGYERAFAPADGAVQPIVSAVDPEGAGSKAGVGLDDMVLLVDGQAGLRNTQVAALLRDLVGDIVVVVRKARLAGSTARAQHGRARMPSAACMPRLVI</sequence>
<feature type="compositionally biased region" description="Pro residues" evidence="1">
    <location>
        <begin position="471"/>
        <end position="480"/>
    </location>
</feature>
<feature type="compositionally biased region" description="Gly residues" evidence="1">
    <location>
        <begin position="904"/>
        <end position="913"/>
    </location>
</feature>
<feature type="region of interest" description="Disordered" evidence="1">
    <location>
        <begin position="1164"/>
        <end position="1184"/>
    </location>
</feature>
<dbReference type="SUPFAM" id="SSF50156">
    <property type="entry name" value="PDZ domain-like"/>
    <property type="match status" value="1"/>
</dbReference>
<dbReference type="SUPFAM" id="SSF52540">
    <property type="entry name" value="P-loop containing nucleoside triphosphate hydrolases"/>
    <property type="match status" value="1"/>
</dbReference>
<dbReference type="InterPro" id="IPR001478">
    <property type="entry name" value="PDZ"/>
</dbReference>
<dbReference type="Gene3D" id="1.20.120.720">
    <property type="entry name" value="Myosin VI head, motor domain, U50 subdomain"/>
    <property type="match status" value="1"/>
</dbReference>
<feature type="compositionally biased region" description="Basic and acidic residues" evidence="1">
    <location>
        <begin position="922"/>
        <end position="934"/>
    </location>
</feature>
<feature type="region of interest" description="Disordered" evidence="1">
    <location>
        <begin position="1734"/>
        <end position="1774"/>
    </location>
</feature>
<feature type="region of interest" description="Disordered" evidence="1">
    <location>
        <begin position="875"/>
        <end position="945"/>
    </location>
</feature>
<gene>
    <name evidence="3" type="ORF">KFE25_003685</name>
</gene>
<feature type="region of interest" description="Disordered" evidence="1">
    <location>
        <begin position="975"/>
        <end position="994"/>
    </location>
</feature>
<feature type="compositionally biased region" description="Low complexity" evidence="1">
    <location>
        <begin position="1631"/>
        <end position="1644"/>
    </location>
</feature>
<feature type="compositionally biased region" description="Polar residues" evidence="1">
    <location>
        <begin position="1525"/>
        <end position="1542"/>
    </location>
</feature>
<feature type="compositionally biased region" description="Basic and acidic residues" evidence="1">
    <location>
        <begin position="667"/>
        <end position="676"/>
    </location>
</feature>
<feature type="compositionally biased region" description="Low complexity" evidence="1">
    <location>
        <begin position="677"/>
        <end position="698"/>
    </location>
</feature>
<name>A0A8J5X956_DIALT</name>
<keyword evidence="4" id="KW-1185">Reference proteome</keyword>
<dbReference type="InterPro" id="IPR036961">
    <property type="entry name" value="Kinesin_motor_dom_sf"/>
</dbReference>
<dbReference type="Gene3D" id="3.30.1470.10">
    <property type="entry name" value="Photosystem I PsaD, reaction center subunit II"/>
    <property type="match status" value="1"/>
</dbReference>
<feature type="region of interest" description="Disordered" evidence="1">
    <location>
        <begin position="1953"/>
        <end position="1974"/>
    </location>
</feature>
<feature type="compositionally biased region" description="Low complexity" evidence="1">
    <location>
        <begin position="461"/>
        <end position="470"/>
    </location>
</feature>